<accession>A0A7W7Y665</accession>
<dbReference type="SUPFAM" id="SSF56059">
    <property type="entry name" value="Glutathione synthetase ATP-binding domain-like"/>
    <property type="match status" value="1"/>
</dbReference>
<dbReference type="AlphaFoldDB" id="A0A7W7Y665"/>
<comment type="caution">
    <text evidence="2">The sequence shown here is derived from an EMBL/GenBank/DDBJ whole genome shotgun (WGS) entry which is preliminary data.</text>
</comment>
<proteinExistence type="predicted"/>
<protein>
    <recommendedName>
        <fullName evidence="1">Alpha-L-glutamate ligase-related protein ATP-grasp domain-containing protein</fullName>
    </recommendedName>
</protein>
<gene>
    <name evidence="2" type="ORF">HNR37_002187</name>
</gene>
<dbReference type="Pfam" id="PF14397">
    <property type="entry name" value="ATPgrasp_ST"/>
    <property type="match status" value="1"/>
</dbReference>
<reference evidence="2 3" key="1">
    <citation type="submission" date="2020-08" db="EMBL/GenBank/DDBJ databases">
        <title>Genomic Encyclopedia of Type Strains, Phase IV (KMG-IV): sequencing the most valuable type-strain genomes for metagenomic binning, comparative biology and taxonomic classification.</title>
        <authorList>
            <person name="Goeker M."/>
        </authorList>
    </citation>
    <scope>NUCLEOTIDE SEQUENCE [LARGE SCALE GENOMIC DNA]</scope>
    <source>
        <strain evidence="2 3">DSM 22071</strain>
    </source>
</reference>
<dbReference type="EMBL" id="JACHID010000018">
    <property type="protein sequence ID" value="MBB5022840.1"/>
    <property type="molecule type" value="Genomic_DNA"/>
</dbReference>
<feature type="domain" description="Alpha-L-glutamate ligase-related protein ATP-grasp" evidence="1">
    <location>
        <begin position="54"/>
        <end position="311"/>
    </location>
</feature>
<name>A0A7W7Y665_9BACT</name>
<sequence>MIALALYLPSMPENYYKFEWYLKNQRKRAKEYRHRYEVKNILYKAYRPGKHQEVPPSITNKVKFAAHAKKCGLPVPETLAVIKNGVVSAKSNKLLQKVKCDLFVKPIEGKGGRNANRLEYMEMPSEEVLFRDTFKNKISTLDKILDSYKKRSKSHKNKDGYLVQPCLANHSSIKPYTGRTVSTCRVITIVNEKDTPEVVAAAFRMPSNPQSVVDNIHAGGFSSPIDITSGKLGKASFLGVSGNLGQLEIHPESNARIEDFTLPYWSEVIKLCKQAHTSFMPRMIIGWDICITEDGPIIIEGNAQPCPDHIQRVHRAPLGNERFGQLLAFHIKKTMQGTANNCRIKQ</sequence>
<dbReference type="Gene3D" id="3.30.470.20">
    <property type="entry name" value="ATP-grasp fold, B domain"/>
    <property type="match status" value="1"/>
</dbReference>
<dbReference type="Proteomes" id="UP000528322">
    <property type="component" value="Unassembled WGS sequence"/>
</dbReference>
<evidence type="ECO:0000313" key="3">
    <source>
        <dbReference type="Proteomes" id="UP000528322"/>
    </source>
</evidence>
<organism evidence="2 3">
    <name type="scientific">Desulfurispira natronophila</name>
    <dbReference type="NCBI Taxonomy" id="682562"/>
    <lineage>
        <taxon>Bacteria</taxon>
        <taxon>Pseudomonadati</taxon>
        <taxon>Chrysiogenota</taxon>
        <taxon>Chrysiogenia</taxon>
        <taxon>Chrysiogenales</taxon>
        <taxon>Chrysiogenaceae</taxon>
        <taxon>Desulfurispira</taxon>
    </lineage>
</organism>
<evidence type="ECO:0000313" key="2">
    <source>
        <dbReference type="EMBL" id="MBB5022840.1"/>
    </source>
</evidence>
<dbReference type="InterPro" id="IPR039523">
    <property type="entry name" value="RimK-rel_E_lig_ATP-grasp"/>
</dbReference>
<evidence type="ECO:0000259" key="1">
    <source>
        <dbReference type="Pfam" id="PF14397"/>
    </source>
</evidence>
<keyword evidence="3" id="KW-1185">Reference proteome</keyword>